<proteinExistence type="predicted"/>
<dbReference type="EMBL" id="CAACVG010008409">
    <property type="protein sequence ID" value="VEN49662.1"/>
    <property type="molecule type" value="Genomic_DNA"/>
</dbReference>
<dbReference type="Proteomes" id="UP000410492">
    <property type="component" value="Unassembled WGS sequence"/>
</dbReference>
<reference evidence="1 2" key="1">
    <citation type="submission" date="2019-01" db="EMBL/GenBank/DDBJ databases">
        <authorList>
            <person name="Sayadi A."/>
        </authorList>
    </citation>
    <scope>NUCLEOTIDE SEQUENCE [LARGE SCALE GENOMIC DNA]</scope>
</reference>
<organism evidence="1 2">
    <name type="scientific">Callosobruchus maculatus</name>
    <name type="common">Southern cowpea weevil</name>
    <name type="synonym">Pulse bruchid</name>
    <dbReference type="NCBI Taxonomy" id="64391"/>
    <lineage>
        <taxon>Eukaryota</taxon>
        <taxon>Metazoa</taxon>
        <taxon>Ecdysozoa</taxon>
        <taxon>Arthropoda</taxon>
        <taxon>Hexapoda</taxon>
        <taxon>Insecta</taxon>
        <taxon>Pterygota</taxon>
        <taxon>Neoptera</taxon>
        <taxon>Endopterygota</taxon>
        <taxon>Coleoptera</taxon>
        <taxon>Polyphaga</taxon>
        <taxon>Cucujiformia</taxon>
        <taxon>Chrysomeloidea</taxon>
        <taxon>Chrysomelidae</taxon>
        <taxon>Bruchinae</taxon>
        <taxon>Bruchini</taxon>
        <taxon>Callosobruchus</taxon>
    </lineage>
</organism>
<feature type="non-terminal residue" evidence="1">
    <location>
        <position position="1"/>
    </location>
</feature>
<gene>
    <name evidence="1" type="ORF">CALMAC_LOCUS10708</name>
</gene>
<sequence length="21" mass="2173">GNTKGILKGLSSVTLLELDNT</sequence>
<name>A0A653CPC7_CALMS</name>
<accession>A0A653CPC7</accession>
<dbReference type="AlphaFoldDB" id="A0A653CPC7"/>
<keyword evidence="2" id="KW-1185">Reference proteome</keyword>
<evidence type="ECO:0000313" key="1">
    <source>
        <dbReference type="EMBL" id="VEN49662.1"/>
    </source>
</evidence>
<evidence type="ECO:0000313" key="2">
    <source>
        <dbReference type="Proteomes" id="UP000410492"/>
    </source>
</evidence>
<protein>
    <submittedName>
        <fullName evidence="1">Uncharacterized protein</fullName>
    </submittedName>
</protein>